<name>A0AA35Q1M9_9HYPO</name>
<comment type="caution">
    <text evidence="5">The sequence shown here is derived from an EMBL/GenBank/DDBJ whole genome shotgun (WGS) entry which is preliminary data.</text>
</comment>
<evidence type="ECO:0000313" key="6">
    <source>
        <dbReference type="Proteomes" id="UP001160390"/>
    </source>
</evidence>
<dbReference type="AlphaFoldDB" id="A0AA35Q1M9"/>
<evidence type="ECO:0000259" key="4">
    <source>
        <dbReference type="Pfam" id="PF04909"/>
    </source>
</evidence>
<dbReference type="InterPro" id="IPR006680">
    <property type="entry name" value="Amidohydro-rel"/>
</dbReference>
<evidence type="ECO:0000313" key="5">
    <source>
        <dbReference type="EMBL" id="CAI6092448.1"/>
    </source>
</evidence>
<dbReference type="GO" id="GO:0016831">
    <property type="term" value="F:carboxy-lyase activity"/>
    <property type="evidence" value="ECO:0007669"/>
    <property type="project" value="UniProtKB-KW"/>
</dbReference>
<dbReference type="EMBL" id="CABFNP030001210">
    <property type="protein sequence ID" value="CAI6092448.1"/>
    <property type="molecule type" value="Genomic_DNA"/>
</dbReference>
<keyword evidence="1 3" id="KW-0210">Decarboxylase</keyword>
<keyword evidence="2 3" id="KW-0456">Lyase</keyword>
<dbReference type="GO" id="GO:0005737">
    <property type="term" value="C:cytoplasm"/>
    <property type="evidence" value="ECO:0007669"/>
    <property type="project" value="TreeGrafter"/>
</dbReference>
<evidence type="ECO:0000256" key="3">
    <source>
        <dbReference type="RuleBase" id="RU366045"/>
    </source>
</evidence>
<dbReference type="GO" id="GO:0016787">
    <property type="term" value="F:hydrolase activity"/>
    <property type="evidence" value="ECO:0007669"/>
    <property type="project" value="InterPro"/>
</dbReference>
<dbReference type="InterPro" id="IPR032466">
    <property type="entry name" value="Metal_Hydrolase"/>
</dbReference>
<comment type="similarity">
    <text evidence="3">Belongs to the metallo-dependent hydrolases superfamily.</text>
</comment>
<evidence type="ECO:0000256" key="2">
    <source>
        <dbReference type="ARBA" id="ARBA00023239"/>
    </source>
</evidence>
<keyword evidence="6" id="KW-1185">Reference proteome</keyword>
<dbReference type="GO" id="GO:0019748">
    <property type="term" value="P:secondary metabolic process"/>
    <property type="evidence" value="ECO:0007669"/>
    <property type="project" value="TreeGrafter"/>
</dbReference>
<dbReference type="Gene3D" id="3.20.20.140">
    <property type="entry name" value="Metal-dependent hydrolases"/>
    <property type="match status" value="1"/>
</dbReference>
<sequence>MTSSFANFKIDVHTHPVPEFYREALVDAGYSARNLSDVFVDGFRTPNFDIKSYVDERVEHGYGFSVLSITAPGVSFLHGSYRAEELARQLNQEMQSYRKAYPDQIGAFCILPLPDIQSSLEEIKYCLDELKFEGVGLYTNYDGVYLGDAQLDPILEELDRRGCPVLVHPTNPQRAPTLTGVSLPVIEYPFDTTRAITNLLWVRARERFPNIKLIFSHGGGALPFLADRLGVQTTLPFHGGREYADSMKELRSYYYDTAVVFGAPQIAALKEFVGADRILTGSDVPYVPRAMVPMGLNAFNEFVGFTPEEKLKIDYRNAMELFPSLREKFPNLN</sequence>
<proteinExistence type="inferred from homology"/>
<organism evidence="5 6">
    <name type="scientific">Clonostachys chloroleuca</name>
    <dbReference type="NCBI Taxonomy" id="1926264"/>
    <lineage>
        <taxon>Eukaryota</taxon>
        <taxon>Fungi</taxon>
        <taxon>Dikarya</taxon>
        <taxon>Ascomycota</taxon>
        <taxon>Pezizomycotina</taxon>
        <taxon>Sordariomycetes</taxon>
        <taxon>Hypocreomycetidae</taxon>
        <taxon>Hypocreales</taxon>
        <taxon>Bionectriaceae</taxon>
        <taxon>Clonostachys</taxon>
    </lineage>
</organism>
<dbReference type="PANTHER" id="PTHR21240:SF28">
    <property type="entry name" value="ISO-OROTATE DECARBOXYLASE (EUROFUNG)"/>
    <property type="match status" value="1"/>
</dbReference>
<dbReference type="InterPro" id="IPR032465">
    <property type="entry name" value="ACMSD"/>
</dbReference>
<feature type="domain" description="Amidohydrolase-related" evidence="4">
    <location>
        <begin position="10"/>
        <end position="323"/>
    </location>
</feature>
<protein>
    <recommendedName>
        <fullName evidence="4">Amidohydrolase-related domain-containing protein</fullName>
    </recommendedName>
</protein>
<dbReference type="Proteomes" id="UP001160390">
    <property type="component" value="Unassembled WGS sequence"/>
</dbReference>
<accession>A0AA35Q1M9</accession>
<dbReference type="Pfam" id="PF04909">
    <property type="entry name" value="Amidohydro_2"/>
    <property type="match status" value="1"/>
</dbReference>
<dbReference type="SUPFAM" id="SSF51556">
    <property type="entry name" value="Metallo-dependent hydrolases"/>
    <property type="match status" value="1"/>
</dbReference>
<reference evidence="5" key="1">
    <citation type="submission" date="2023-01" db="EMBL/GenBank/DDBJ databases">
        <authorList>
            <person name="Piombo E."/>
        </authorList>
    </citation>
    <scope>NUCLEOTIDE SEQUENCE</scope>
</reference>
<gene>
    <name evidence="5" type="ORF">CCHLO57077_00017663</name>
</gene>
<evidence type="ECO:0000256" key="1">
    <source>
        <dbReference type="ARBA" id="ARBA00022793"/>
    </source>
</evidence>
<dbReference type="PANTHER" id="PTHR21240">
    <property type="entry name" value="2-AMINO-3-CARBOXYLMUCONATE-6-SEMIALDEHYDE DECARBOXYLASE"/>
    <property type="match status" value="1"/>
</dbReference>